<dbReference type="InterPro" id="IPR036748">
    <property type="entry name" value="MTH938-like_sf"/>
</dbReference>
<sequence length="123" mass="13669">MKFQLDQAEGVNAITRVAPGQVWVQDHLHEQSVLVPWRGTVQAWAPRRFEELEPAHFEAILALQPELVILSSGAKLRFTHPSLYRSLIEARVGIETMDLNAASRTYTVLAGEGRKVVAALLLA</sequence>
<dbReference type="InterPro" id="IPR007523">
    <property type="entry name" value="NDUFAF3/AAMDC"/>
</dbReference>
<dbReference type="SUPFAM" id="SSF64076">
    <property type="entry name" value="MTH938-like"/>
    <property type="match status" value="1"/>
</dbReference>
<accession>A0A931NJM8</accession>
<dbReference type="AlphaFoldDB" id="A0A931NJM8"/>
<organism evidence="1 2">
    <name type="scientific">Inhella proteolytica</name>
    <dbReference type="NCBI Taxonomy" id="2795029"/>
    <lineage>
        <taxon>Bacteria</taxon>
        <taxon>Pseudomonadati</taxon>
        <taxon>Pseudomonadota</taxon>
        <taxon>Betaproteobacteria</taxon>
        <taxon>Burkholderiales</taxon>
        <taxon>Sphaerotilaceae</taxon>
        <taxon>Inhella</taxon>
    </lineage>
</organism>
<dbReference type="EMBL" id="JAEDAK010000015">
    <property type="protein sequence ID" value="MBH9578810.1"/>
    <property type="molecule type" value="Genomic_DNA"/>
</dbReference>
<reference evidence="1" key="1">
    <citation type="submission" date="2020-12" db="EMBL/GenBank/DDBJ databases">
        <title>The genome sequence of Inhella sp. 1Y17.</title>
        <authorList>
            <person name="Liu Y."/>
        </authorList>
    </citation>
    <scope>NUCLEOTIDE SEQUENCE</scope>
    <source>
        <strain evidence="1">1Y17</strain>
    </source>
</reference>
<gene>
    <name evidence="1" type="ORF">I7X39_18110</name>
</gene>
<comment type="caution">
    <text evidence="1">The sequence shown here is derived from an EMBL/GenBank/DDBJ whole genome shotgun (WGS) entry which is preliminary data.</text>
</comment>
<dbReference type="Gene3D" id="3.40.1230.10">
    <property type="entry name" value="MTH938-like"/>
    <property type="match status" value="1"/>
</dbReference>
<dbReference type="Pfam" id="PF04430">
    <property type="entry name" value="DUF498"/>
    <property type="match status" value="1"/>
</dbReference>
<dbReference type="PANTHER" id="PTHR21192">
    <property type="entry name" value="NUCLEAR PROTEIN E3-3"/>
    <property type="match status" value="1"/>
</dbReference>
<dbReference type="PANTHER" id="PTHR21192:SF2">
    <property type="entry name" value="NADH DEHYDROGENASE [UBIQUINONE] 1 ALPHA SUBCOMPLEX ASSEMBLY FACTOR 3"/>
    <property type="match status" value="1"/>
</dbReference>
<name>A0A931NJM8_9BURK</name>
<dbReference type="RefSeq" id="WP_198112580.1">
    <property type="nucleotide sequence ID" value="NZ_JAEDAK010000015.1"/>
</dbReference>
<evidence type="ECO:0000313" key="2">
    <source>
        <dbReference type="Proteomes" id="UP000613266"/>
    </source>
</evidence>
<proteinExistence type="predicted"/>
<protein>
    <submittedName>
        <fullName evidence="1">Mth938-like domain-containing protein</fullName>
    </submittedName>
</protein>
<keyword evidence="2" id="KW-1185">Reference proteome</keyword>
<evidence type="ECO:0000313" key="1">
    <source>
        <dbReference type="EMBL" id="MBH9578810.1"/>
    </source>
</evidence>
<dbReference type="CDD" id="cd05560">
    <property type="entry name" value="Xcc1710_like"/>
    <property type="match status" value="1"/>
</dbReference>
<dbReference type="Proteomes" id="UP000613266">
    <property type="component" value="Unassembled WGS sequence"/>
</dbReference>